<comment type="similarity">
    <text evidence="1">Belongs to the glycosyltransferase 2 family.</text>
</comment>
<dbReference type="PANTHER" id="PTHR43179:SF12">
    <property type="entry name" value="GALACTOFURANOSYLTRANSFERASE GLFT2"/>
    <property type="match status" value="1"/>
</dbReference>
<dbReference type="SUPFAM" id="SSF53448">
    <property type="entry name" value="Nucleotide-diphospho-sugar transferases"/>
    <property type="match status" value="1"/>
</dbReference>
<evidence type="ECO:0000256" key="1">
    <source>
        <dbReference type="ARBA" id="ARBA00006739"/>
    </source>
</evidence>
<dbReference type="InterPro" id="IPR029044">
    <property type="entry name" value="Nucleotide-diphossugar_trans"/>
</dbReference>
<dbReference type="Proteomes" id="UP000887421">
    <property type="component" value="Chromosome"/>
</dbReference>
<reference evidence="4" key="1">
    <citation type="submission" date="2021-05" db="EMBL/GenBank/DDBJ databases">
        <title>Complete genome sequence of Pseudomonas seleniipraecipitans strain D1-6.</title>
        <authorList>
            <person name="Lafi F."/>
            <person name="Eida A."/>
            <person name="Alam I."/>
            <person name="Hert H."/>
            <person name="Saad M."/>
        </authorList>
    </citation>
    <scope>NUCLEOTIDE SEQUENCE</scope>
    <source>
        <strain evidence="4">D1-6</strain>
    </source>
</reference>
<accession>A0ABY5JC39</accession>
<evidence type="ECO:0008006" key="6">
    <source>
        <dbReference type="Google" id="ProtNLM"/>
    </source>
</evidence>
<evidence type="ECO:0000313" key="4">
    <source>
        <dbReference type="EMBL" id="UUD65613.1"/>
    </source>
</evidence>
<keyword evidence="5" id="KW-1185">Reference proteome</keyword>
<proteinExistence type="inferred from homology"/>
<organism evidence="4 5">
    <name type="scientific">Phytopseudomonas seleniipraecipitans</name>
    <dbReference type="NCBI Taxonomy" id="640205"/>
    <lineage>
        <taxon>Bacteria</taxon>
        <taxon>Pseudomonadati</taxon>
        <taxon>Pseudomonadota</taxon>
        <taxon>Gammaproteobacteria</taxon>
        <taxon>Pseudomonadales</taxon>
        <taxon>Pseudomonadaceae</taxon>
        <taxon>Phytopseudomonas</taxon>
    </lineage>
</organism>
<keyword evidence="3" id="KW-0808">Transferase</keyword>
<dbReference type="PANTHER" id="PTHR43179">
    <property type="entry name" value="RHAMNOSYLTRANSFERASE WBBL"/>
    <property type="match status" value="1"/>
</dbReference>
<name>A0ABY5JC39_9GAMM</name>
<sequence length="297" mass="32645">MNTDNISITGLLLHFRTPGKTLACLHSLRQEGICKAIVVDNSEDGGKSVATMQDGLDALQGAGFDTVVLHPGHNLGFACGVAHGLEYLANRQQLYHILLINSDARLTTGSLDHMRHALKYADIVAPKIAQGNQSPSSPIAYYDQLLGLITHTPKVRPLPHASGCCLLIHQCRAQPPLFDQDFFFYGEDVMLGFDCQRDGVTVLECAKSVVAHATSSSAKNGSMFYEYHINRSHWLLAQKLACNPLERCLFLAARCITLPLRALVRSVRFRSFVAWKGLWAATADVLRGRCRSFTPPS</sequence>
<dbReference type="RefSeq" id="WP_164090900.1">
    <property type="nucleotide sequence ID" value="NZ_CP076114.1"/>
</dbReference>
<dbReference type="EMBL" id="CP076114">
    <property type="protein sequence ID" value="UUD65613.1"/>
    <property type="molecule type" value="Genomic_DNA"/>
</dbReference>
<evidence type="ECO:0000256" key="3">
    <source>
        <dbReference type="ARBA" id="ARBA00022679"/>
    </source>
</evidence>
<gene>
    <name evidence="4" type="ORF">D16iCDA_08130</name>
</gene>
<protein>
    <recommendedName>
        <fullName evidence="6">Glycosyltransferase 2-like domain-containing protein</fullName>
    </recommendedName>
</protein>
<evidence type="ECO:0000313" key="5">
    <source>
        <dbReference type="Proteomes" id="UP000887421"/>
    </source>
</evidence>
<keyword evidence="2" id="KW-0328">Glycosyltransferase</keyword>
<evidence type="ECO:0000256" key="2">
    <source>
        <dbReference type="ARBA" id="ARBA00022676"/>
    </source>
</evidence>
<dbReference type="Gene3D" id="3.90.550.10">
    <property type="entry name" value="Spore Coat Polysaccharide Biosynthesis Protein SpsA, Chain A"/>
    <property type="match status" value="1"/>
</dbReference>